<gene>
    <name evidence="9" type="ordered locus">MTR_8g019060</name>
</gene>
<feature type="transmembrane region" description="Helical" evidence="7">
    <location>
        <begin position="229"/>
        <end position="250"/>
    </location>
</feature>
<accession>G7LJ25</accession>
<evidence type="ECO:0000256" key="5">
    <source>
        <dbReference type="ARBA" id="ARBA00023043"/>
    </source>
</evidence>
<feature type="domain" description="PGG" evidence="8">
    <location>
        <begin position="85"/>
        <end position="206"/>
    </location>
</feature>
<reference evidence="9 11" key="1">
    <citation type="journal article" date="2011" name="Nature">
        <title>The Medicago genome provides insight into the evolution of rhizobial symbioses.</title>
        <authorList>
            <person name="Young N.D."/>
            <person name="Debelle F."/>
            <person name="Oldroyd G.E."/>
            <person name="Geurts R."/>
            <person name="Cannon S.B."/>
            <person name="Udvardi M.K."/>
            <person name="Benedito V.A."/>
            <person name="Mayer K.F."/>
            <person name="Gouzy J."/>
            <person name="Schoof H."/>
            <person name="Van de Peer Y."/>
            <person name="Proost S."/>
            <person name="Cook D.R."/>
            <person name="Meyers B.C."/>
            <person name="Spannagl M."/>
            <person name="Cheung F."/>
            <person name="De Mita S."/>
            <person name="Krishnakumar V."/>
            <person name="Gundlach H."/>
            <person name="Zhou S."/>
            <person name="Mudge J."/>
            <person name="Bharti A.K."/>
            <person name="Murray J.D."/>
            <person name="Naoumkina M.A."/>
            <person name="Rosen B."/>
            <person name="Silverstein K.A."/>
            <person name="Tang H."/>
            <person name="Rombauts S."/>
            <person name="Zhao P.X."/>
            <person name="Zhou P."/>
            <person name="Barbe V."/>
            <person name="Bardou P."/>
            <person name="Bechner M."/>
            <person name="Bellec A."/>
            <person name="Berger A."/>
            <person name="Berges H."/>
            <person name="Bidwell S."/>
            <person name="Bisseling T."/>
            <person name="Choisne N."/>
            <person name="Couloux A."/>
            <person name="Denny R."/>
            <person name="Deshpande S."/>
            <person name="Dai X."/>
            <person name="Doyle J.J."/>
            <person name="Dudez A.M."/>
            <person name="Farmer A.D."/>
            <person name="Fouteau S."/>
            <person name="Franken C."/>
            <person name="Gibelin C."/>
            <person name="Gish J."/>
            <person name="Goldstein S."/>
            <person name="Gonzalez A.J."/>
            <person name="Green P.J."/>
            <person name="Hallab A."/>
            <person name="Hartog M."/>
            <person name="Hua A."/>
            <person name="Humphray S.J."/>
            <person name="Jeong D.H."/>
            <person name="Jing Y."/>
            <person name="Jocker A."/>
            <person name="Kenton S.M."/>
            <person name="Kim D.J."/>
            <person name="Klee K."/>
            <person name="Lai H."/>
            <person name="Lang C."/>
            <person name="Lin S."/>
            <person name="Macmil S.L."/>
            <person name="Magdelenat G."/>
            <person name="Matthews L."/>
            <person name="McCorrison J."/>
            <person name="Monaghan E.L."/>
            <person name="Mun J.H."/>
            <person name="Najar F.Z."/>
            <person name="Nicholson C."/>
            <person name="Noirot C."/>
            <person name="O'Bleness M."/>
            <person name="Paule C.R."/>
            <person name="Poulain J."/>
            <person name="Prion F."/>
            <person name="Qin B."/>
            <person name="Qu C."/>
            <person name="Retzel E.F."/>
            <person name="Riddle C."/>
            <person name="Sallet E."/>
            <person name="Samain S."/>
            <person name="Samson N."/>
            <person name="Sanders I."/>
            <person name="Saurat O."/>
            <person name="Scarpelli C."/>
            <person name="Schiex T."/>
            <person name="Segurens B."/>
            <person name="Severin A.J."/>
            <person name="Sherrier D.J."/>
            <person name="Shi R."/>
            <person name="Sims S."/>
            <person name="Singer S.R."/>
            <person name="Sinharoy S."/>
            <person name="Sterck L."/>
            <person name="Viollet A."/>
            <person name="Wang B.B."/>
            <person name="Wang K."/>
            <person name="Wang M."/>
            <person name="Wang X."/>
            <person name="Warfsmann J."/>
            <person name="Weissenbach J."/>
            <person name="White D.D."/>
            <person name="White J.D."/>
            <person name="Wiley G.B."/>
            <person name="Wincker P."/>
            <person name="Xing Y."/>
            <person name="Yang L."/>
            <person name="Yao Z."/>
            <person name="Ying F."/>
            <person name="Zhai J."/>
            <person name="Zhou L."/>
            <person name="Zuber A."/>
            <person name="Denarie J."/>
            <person name="Dixon R.A."/>
            <person name="May G.D."/>
            <person name="Schwartz D.C."/>
            <person name="Rogers J."/>
            <person name="Quetier F."/>
            <person name="Town C.D."/>
            <person name="Roe B.A."/>
        </authorList>
    </citation>
    <scope>NUCLEOTIDE SEQUENCE [LARGE SCALE GENOMIC DNA]</scope>
    <source>
        <strain evidence="9">A17</strain>
        <strain evidence="10 11">cv. Jemalong A17</strain>
    </source>
</reference>
<comment type="subcellular location">
    <subcellularLocation>
        <location evidence="1">Membrane</location>
        <topology evidence="1">Multi-pass membrane protein</topology>
    </subcellularLocation>
</comment>
<feature type="domain" description="PGG" evidence="8">
    <location>
        <begin position="275"/>
        <end position="403"/>
    </location>
</feature>
<evidence type="ECO:0000256" key="6">
    <source>
        <dbReference type="ARBA" id="ARBA00023136"/>
    </source>
</evidence>
<name>G7LJ25_MEDTR</name>
<evidence type="ECO:0000256" key="1">
    <source>
        <dbReference type="ARBA" id="ARBA00004141"/>
    </source>
</evidence>
<keyword evidence="4 7" id="KW-1133">Transmembrane helix</keyword>
<feature type="transmembrane region" description="Helical" evidence="7">
    <location>
        <begin position="421"/>
        <end position="442"/>
    </location>
</feature>
<dbReference type="AlphaFoldDB" id="G7LJ25"/>
<dbReference type="PANTHER" id="PTHR24186:SF37">
    <property type="entry name" value="PGG DOMAIN-CONTAINING PROTEIN"/>
    <property type="match status" value="1"/>
</dbReference>
<protein>
    <submittedName>
        <fullName evidence="9">Transmembrane protein, putative</fullName>
    </submittedName>
</protein>
<dbReference type="Proteomes" id="UP000002051">
    <property type="component" value="Chromosome 8"/>
</dbReference>
<dbReference type="EnsemblPlants" id="AET01706">
    <property type="protein sequence ID" value="AET01706"/>
    <property type="gene ID" value="MTR_8g019060"/>
</dbReference>
<dbReference type="HOGENOM" id="CLU_614489_0_0_1"/>
<evidence type="ECO:0000259" key="8">
    <source>
        <dbReference type="Pfam" id="PF13962"/>
    </source>
</evidence>
<keyword evidence="6 7" id="KW-0472">Membrane</keyword>
<dbReference type="EMBL" id="CM001224">
    <property type="protein sequence ID" value="AET01706.1"/>
    <property type="molecule type" value="Genomic_DNA"/>
</dbReference>
<evidence type="ECO:0000313" key="9">
    <source>
        <dbReference type="EMBL" id="AET01706.1"/>
    </source>
</evidence>
<feature type="transmembrane region" description="Helical" evidence="7">
    <location>
        <begin position="188"/>
        <end position="209"/>
    </location>
</feature>
<dbReference type="STRING" id="3880.G7LJ25"/>
<evidence type="ECO:0000256" key="4">
    <source>
        <dbReference type="ARBA" id="ARBA00022989"/>
    </source>
</evidence>
<dbReference type="Pfam" id="PF13962">
    <property type="entry name" value="PGG"/>
    <property type="match status" value="2"/>
</dbReference>
<reference evidence="9 11" key="2">
    <citation type="journal article" date="2014" name="BMC Genomics">
        <title>An improved genome release (version Mt4.0) for the model legume Medicago truncatula.</title>
        <authorList>
            <person name="Tang H."/>
            <person name="Krishnakumar V."/>
            <person name="Bidwell S."/>
            <person name="Rosen B."/>
            <person name="Chan A."/>
            <person name="Zhou S."/>
            <person name="Gentzbittel L."/>
            <person name="Childs K.L."/>
            <person name="Yandell M."/>
            <person name="Gundlach H."/>
            <person name="Mayer K.F."/>
            <person name="Schwartz D.C."/>
            <person name="Town C.D."/>
        </authorList>
    </citation>
    <scope>GENOME REANNOTATION</scope>
    <source>
        <strain evidence="10 11">cv. Jemalong A17</strain>
    </source>
</reference>
<dbReference type="PaxDb" id="3880-AET01706"/>
<dbReference type="OMA" id="SHRFTMW"/>
<keyword evidence="5" id="KW-0040">ANK repeat</keyword>
<dbReference type="InterPro" id="IPR026961">
    <property type="entry name" value="PGG_dom"/>
</dbReference>
<evidence type="ECO:0000256" key="7">
    <source>
        <dbReference type="SAM" id="Phobius"/>
    </source>
</evidence>
<keyword evidence="3" id="KW-0677">Repeat</keyword>
<feature type="transmembrane region" description="Helical" evidence="7">
    <location>
        <begin position="92"/>
        <end position="110"/>
    </location>
</feature>
<feature type="transmembrane region" description="Helical" evidence="7">
    <location>
        <begin position="158"/>
        <end position="176"/>
    </location>
</feature>
<feature type="transmembrane region" description="Helical" evidence="7">
    <location>
        <begin position="348"/>
        <end position="368"/>
    </location>
</feature>
<evidence type="ECO:0000313" key="11">
    <source>
        <dbReference type="Proteomes" id="UP000002051"/>
    </source>
</evidence>
<evidence type="ECO:0000256" key="3">
    <source>
        <dbReference type="ARBA" id="ARBA00022737"/>
    </source>
</evidence>
<sequence length="446" mass="50073">MQNAWGHAESNAACLYKGGSKNSEFYVILSLNPAEAIITHSPTMNNQVDNHGGSTETLTNKKQEKGWRRVFKLAVRWLSYKNKNDWLEKMRGNFSVVAIFIATITFQMGLNPPGGVRPAEYGKDKMDDDILGAENSTSTLRAGEAAMAVVSPENYSKFLYSNTICFIASLSVLLLLTSGIRLSHRFTMWLVSIGMCFTLTSLLVTYDIAVGMITPDILWDDTLDFLSTLLYIWMGLFSFSGLLLTLRIIIWGISDFLNKREELALNWLSYKNKDEWLEQMRGNMSVVAVFIATLTFQMAISPPGGVRSVEENNKAQKGNILCADNALSELCPGEAALAIVYPADYYDFLLWNTICFISSLSVLLLLMISGIRWSHRFTMWLFSISMCFTLTSLLVTYRIAILMVTPVPVTGGINMDLLSTLLYIWIVFFGFLGLLPTVRIIIWNTK</sequence>
<proteinExistence type="predicted"/>
<dbReference type="PANTHER" id="PTHR24186">
    <property type="entry name" value="PROTEIN PHOSPHATASE 1 REGULATORY SUBUNIT"/>
    <property type="match status" value="1"/>
</dbReference>
<evidence type="ECO:0000313" key="10">
    <source>
        <dbReference type="EnsemblPlants" id="AET01706"/>
    </source>
</evidence>
<organism evidence="9 11">
    <name type="scientific">Medicago truncatula</name>
    <name type="common">Barrel medic</name>
    <name type="synonym">Medicago tribuloides</name>
    <dbReference type="NCBI Taxonomy" id="3880"/>
    <lineage>
        <taxon>Eukaryota</taxon>
        <taxon>Viridiplantae</taxon>
        <taxon>Streptophyta</taxon>
        <taxon>Embryophyta</taxon>
        <taxon>Tracheophyta</taxon>
        <taxon>Spermatophyta</taxon>
        <taxon>Magnoliopsida</taxon>
        <taxon>eudicotyledons</taxon>
        <taxon>Gunneridae</taxon>
        <taxon>Pentapetalae</taxon>
        <taxon>rosids</taxon>
        <taxon>fabids</taxon>
        <taxon>Fabales</taxon>
        <taxon>Fabaceae</taxon>
        <taxon>Papilionoideae</taxon>
        <taxon>50 kb inversion clade</taxon>
        <taxon>NPAAA clade</taxon>
        <taxon>Hologalegina</taxon>
        <taxon>IRL clade</taxon>
        <taxon>Trifolieae</taxon>
        <taxon>Medicago</taxon>
    </lineage>
</organism>
<dbReference type="GO" id="GO:0016020">
    <property type="term" value="C:membrane"/>
    <property type="evidence" value="ECO:0000318"/>
    <property type="project" value="GO_Central"/>
</dbReference>
<feature type="transmembrane region" description="Helical" evidence="7">
    <location>
        <begin position="380"/>
        <end position="401"/>
    </location>
</feature>
<keyword evidence="2 7" id="KW-0812">Transmembrane</keyword>
<dbReference type="eggNOG" id="ENOG502SDFW">
    <property type="taxonomic scope" value="Eukaryota"/>
</dbReference>
<keyword evidence="11" id="KW-1185">Reference proteome</keyword>
<feature type="transmembrane region" description="Helical" evidence="7">
    <location>
        <begin position="282"/>
        <end position="300"/>
    </location>
</feature>
<evidence type="ECO:0000256" key="2">
    <source>
        <dbReference type="ARBA" id="ARBA00022692"/>
    </source>
</evidence>
<reference evidence="10" key="3">
    <citation type="submission" date="2015-04" db="UniProtKB">
        <authorList>
            <consortium name="EnsemblPlants"/>
        </authorList>
    </citation>
    <scope>IDENTIFICATION</scope>
    <source>
        <strain evidence="10">cv. Jemalong A17</strain>
    </source>
</reference>